<evidence type="ECO:0000259" key="2">
    <source>
        <dbReference type="Pfam" id="PF13472"/>
    </source>
</evidence>
<dbReference type="EMBL" id="JALLPB020000029">
    <property type="protein sequence ID" value="KAL3823778.1"/>
    <property type="molecule type" value="Genomic_DNA"/>
</dbReference>
<dbReference type="InterPro" id="IPR036514">
    <property type="entry name" value="SGNH_hydro_sf"/>
</dbReference>
<dbReference type="InterPro" id="IPR051532">
    <property type="entry name" value="Ester_Hydrolysis_Enzymes"/>
</dbReference>
<reference evidence="3 4" key="1">
    <citation type="submission" date="2024-10" db="EMBL/GenBank/DDBJ databases">
        <title>Updated reference genomes for cyclostephanoid diatoms.</title>
        <authorList>
            <person name="Roberts W.R."/>
            <person name="Alverson A.J."/>
        </authorList>
    </citation>
    <scope>NUCLEOTIDE SEQUENCE [LARGE SCALE GENOMIC DNA]</scope>
    <source>
        <strain evidence="3 4">AJA228-03</strain>
    </source>
</reference>
<protein>
    <recommendedName>
        <fullName evidence="2">SGNH hydrolase-type esterase domain-containing protein</fullName>
    </recommendedName>
</protein>
<proteinExistence type="predicted"/>
<feature type="compositionally biased region" description="Low complexity" evidence="1">
    <location>
        <begin position="21"/>
        <end position="30"/>
    </location>
</feature>
<organism evidence="3 4">
    <name type="scientific">Cyclostephanos tholiformis</name>
    <dbReference type="NCBI Taxonomy" id="382380"/>
    <lineage>
        <taxon>Eukaryota</taxon>
        <taxon>Sar</taxon>
        <taxon>Stramenopiles</taxon>
        <taxon>Ochrophyta</taxon>
        <taxon>Bacillariophyta</taxon>
        <taxon>Coscinodiscophyceae</taxon>
        <taxon>Thalassiosirophycidae</taxon>
        <taxon>Stephanodiscales</taxon>
        <taxon>Stephanodiscaceae</taxon>
        <taxon>Cyclostephanos</taxon>
    </lineage>
</organism>
<feature type="region of interest" description="Disordered" evidence="1">
    <location>
        <begin position="257"/>
        <end position="293"/>
    </location>
</feature>
<keyword evidence="4" id="KW-1185">Reference proteome</keyword>
<name>A0ABD3SH22_9STRA</name>
<evidence type="ECO:0000313" key="3">
    <source>
        <dbReference type="EMBL" id="KAL3823778.1"/>
    </source>
</evidence>
<dbReference type="Proteomes" id="UP001530377">
    <property type="component" value="Unassembled WGS sequence"/>
</dbReference>
<sequence>MGNLDKEYGEGDDLDGLVPPSSSAARGSSSLELEDDYDYDASYATPRPRSRDAAGRNKSLLFYVATVQAFAIIYRTEVFLGCALATSIAVAITTIVNGKARGKRGGRNGNPFEAARIEHDYTSIASQYDLTLGFIDHWCLRGDDNNCKCDDPLEPSSRRSNPKWEAQHKENIKVAQAALTASLSNGYGDFGERNYVDDNWIDGFDDDWVYGEGSRFGPDDYARPSSSTLAHTDVGGWDDRDDGYAIPMPLDDDDGVGITGDGGGGGGGGGGDAAANNNTGSSGIGGGGTRAMRRRMGSSTVDDEIYELDVVFVGDSITEQRQGTVMGKPNDDYTGIKEVFDKTFTKKKGGDFNGIAMGISGDTSPNLLWRLKNGEMPYGLTPRVWWVGIGINDLSLKGCSEEVTLLGILRVVEEIQIYHPEDFIVINSLLPVQRNQEGLLEHTGKHHEDVALKKKEQNMETGQMNKKRDRYDIWPSIVSINKELSEFASKHQMIKFFNTEKVFVEDREDGKYMKLDLFGDPVHPNLAGHKKWNAEIKKKLHEILKDKP</sequence>
<feature type="region of interest" description="Disordered" evidence="1">
    <location>
        <begin position="1"/>
        <end position="32"/>
    </location>
</feature>
<dbReference type="Gene3D" id="3.40.50.1110">
    <property type="entry name" value="SGNH hydrolase"/>
    <property type="match status" value="1"/>
</dbReference>
<evidence type="ECO:0000313" key="4">
    <source>
        <dbReference type="Proteomes" id="UP001530377"/>
    </source>
</evidence>
<dbReference type="PANTHER" id="PTHR30383:SF32">
    <property type="entry name" value="SGNH-HYDROLASE"/>
    <property type="match status" value="1"/>
</dbReference>
<dbReference type="SUPFAM" id="SSF52266">
    <property type="entry name" value="SGNH hydrolase"/>
    <property type="match status" value="1"/>
</dbReference>
<dbReference type="AlphaFoldDB" id="A0ABD3SH22"/>
<feature type="domain" description="SGNH hydrolase-type esterase" evidence="2">
    <location>
        <begin position="312"/>
        <end position="530"/>
    </location>
</feature>
<dbReference type="Pfam" id="PF13472">
    <property type="entry name" value="Lipase_GDSL_2"/>
    <property type="match status" value="1"/>
</dbReference>
<dbReference type="InterPro" id="IPR013830">
    <property type="entry name" value="SGNH_hydro"/>
</dbReference>
<comment type="caution">
    <text evidence="3">The sequence shown here is derived from an EMBL/GenBank/DDBJ whole genome shotgun (WGS) entry which is preliminary data.</text>
</comment>
<dbReference type="PANTHER" id="PTHR30383">
    <property type="entry name" value="THIOESTERASE 1/PROTEASE 1/LYSOPHOSPHOLIPASE L1"/>
    <property type="match status" value="1"/>
</dbReference>
<accession>A0ABD3SH22</accession>
<feature type="compositionally biased region" description="Gly residues" evidence="1">
    <location>
        <begin position="257"/>
        <end position="272"/>
    </location>
</feature>
<evidence type="ECO:0000256" key="1">
    <source>
        <dbReference type="SAM" id="MobiDB-lite"/>
    </source>
</evidence>
<gene>
    <name evidence="3" type="ORF">ACHAXA_011565</name>
</gene>